<dbReference type="Proteomes" id="UP000070700">
    <property type="component" value="Unassembled WGS sequence"/>
</dbReference>
<evidence type="ECO:0000313" key="1">
    <source>
        <dbReference type="EMBL" id="KUJ21586.1"/>
    </source>
</evidence>
<reference evidence="1 2" key="1">
    <citation type="submission" date="2015-10" db="EMBL/GenBank/DDBJ databases">
        <title>Full genome of DAOMC 229536 Phialocephala scopiformis, a fungal endophyte of spruce producing the potent anti-insectan compound rugulosin.</title>
        <authorList>
            <consortium name="DOE Joint Genome Institute"/>
            <person name="Walker A.K."/>
            <person name="Frasz S.L."/>
            <person name="Seifert K.A."/>
            <person name="Miller J.D."/>
            <person name="Mondo S.J."/>
            <person name="Labutti K."/>
            <person name="Lipzen A."/>
            <person name="Dockter R."/>
            <person name="Kennedy M."/>
            <person name="Grigoriev I.V."/>
            <person name="Spatafora J.W."/>
        </authorList>
    </citation>
    <scope>NUCLEOTIDE SEQUENCE [LARGE SCALE GENOMIC DNA]</scope>
    <source>
        <strain evidence="1 2">CBS 120377</strain>
    </source>
</reference>
<proteinExistence type="predicted"/>
<dbReference type="AlphaFoldDB" id="A0A194XN71"/>
<organism evidence="1 2">
    <name type="scientific">Mollisia scopiformis</name>
    <name type="common">Conifer needle endophyte fungus</name>
    <name type="synonym">Phialocephala scopiformis</name>
    <dbReference type="NCBI Taxonomy" id="149040"/>
    <lineage>
        <taxon>Eukaryota</taxon>
        <taxon>Fungi</taxon>
        <taxon>Dikarya</taxon>
        <taxon>Ascomycota</taxon>
        <taxon>Pezizomycotina</taxon>
        <taxon>Leotiomycetes</taxon>
        <taxon>Helotiales</taxon>
        <taxon>Mollisiaceae</taxon>
        <taxon>Mollisia</taxon>
    </lineage>
</organism>
<dbReference type="InParanoid" id="A0A194XN71"/>
<gene>
    <name evidence="1" type="ORF">LY89DRAFT_378243</name>
</gene>
<keyword evidence="2" id="KW-1185">Reference proteome</keyword>
<dbReference type="KEGG" id="psco:LY89DRAFT_378243"/>
<name>A0A194XN71_MOLSC</name>
<accession>A0A194XN71</accession>
<dbReference type="RefSeq" id="XP_018075941.1">
    <property type="nucleotide sequence ID" value="XM_018207109.1"/>
</dbReference>
<sequence>MQGGRTSCSFLAEMCSCLETSTATTVSKILREVNHITPHPKSLGDVSDIYPVLALFGPPSRLGYTTSYFPTRRGIPMRCHQPAADRQP</sequence>
<protein>
    <submittedName>
        <fullName evidence="1">Uncharacterized protein</fullName>
    </submittedName>
</protein>
<evidence type="ECO:0000313" key="2">
    <source>
        <dbReference type="Proteomes" id="UP000070700"/>
    </source>
</evidence>
<dbReference type="GeneID" id="28816835"/>
<dbReference type="EMBL" id="KQ947407">
    <property type="protein sequence ID" value="KUJ21586.1"/>
    <property type="molecule type" value="Genomic_DNA"/>
</dbReference>